<feature type="zinc finger region" description="C3H1-type" evidence="1">
    <location>
        <begin position="96"/>
        <end position="124"/>
    </location>
</feature>
<name>A0A7S1EW35_NOCSC</name>
<organism evidence="3">
    <name type="scientific">Noctiluca scintillans</name>
    <name type="common">Sea sparkle</name>
    <name type="synonym">Red tide dinoflagellate</name>
    <dbReference type="NCBI Taxonomy" id="2966"/>
    <lineage>
        <taxon>Eukaryota</taxon>
        <taxon>Sar</taxon>
        <taxon>Alveolata</taxon>
        <taxon>Dinophyceae</taxon>
        <taxon>Noctilucales</taxon>
        <taxon>Noctilucaceae</taxon>
        <taxon>Noctiluca</taxon>
    </lineage>
</organism>
<reference evidence="3" key="1">
    <citation type="submission" date="2021-01" db="EMBL/GenBank/DDBJ databases">
        <authorList>
            <person name="Corre E."/>
            <person name="Pelletier E."/>
            <person name="Niang G."/>
            <person name="Scheremetjew M."/>
            <person name="Finn R."/>
            <person name="Kale V."/>
            <person name="Holt S."/>
            <person name="Cochrane G."/>
            <person name="Meng A."/>
            <person name="Brown T."/>
            <person name="Cohen L."/>
        </authorList>
    </citation>
    <scope>NUCLEOTIDE SEQUENCE</scope>
</reference>
<dbReference type="GO" id="GO:0008270">
    <property type="term" value="F:zinc ion binding"/>
    <property type="evidence" value="ECO:0007669"/>
    <property type="project" value="UniProtKB-KW"/>
</dbReference>
<dbReference type="AlphaFoldDB" id="A0A7S1EW35"/>
<proteinExistence type="predicted"/>
<sequence length="154" mass="17519">MLEVRGGSPETRSNDPDDVFVQDKTVEEGGNYGQGTTYHGLPVRNTFIHFDESVLAAPTTRECRRPSAPSVLFHPNLPTKPRAGTLETHRRGLCRPCAYHLYKPDGCRKGDECTFCHFCAHGEVKKWKKVHKRQVACTQTQQHRVHRTTRHTLV</sequence>
<dbReference type="InterPro" id="IPR000571">
    <property type="entry name" value="Znf_CCCH"/>
</dbReference>
<evidence type="ECO:0000256" key="1">
    <source>
        <dbReference type="PROSITE-ProRule" id="PRU00723"/>
    </source>
</evidence>
<keyword evidence="1" id="KW-0862">Zinc</keyword>
<protein>
    <recommendedName>
        <fullName evidence="2">C3H1-type domain-containing protein</fullName>
    </recommendedName>
</protein>
<evidence type="ECO:0000259" key="2">
    <source>
        <dbReference type="PROSITE" id="PS50103"/>
    </source>
</evidence>
<gene>
    <name evidence="3" type="ORF">NSCI0253_LOCUS1693</name>
</gene>
<evidence type="ECO:0000313" key="3">
    <source>
        <dbReference type="EMBL" id="CAD8827347.1"/>
    </source>
</evidence>
<dbReference type="EMBL" id="HBFQ01002528">
    <property type="protein sequence ID" value="CAD8827347.1"/>
    <property type="molecule type" value="Transcribed_RNA"/>
</dbReference>
<dbReference type="PROSITE" id="PS50103">
    <property type="entry name" value="ZF_C3H1"/>
    <property type="match status" value="1"/>
</dbReference>
<accession>A0A7S1EW35</accession>
<feature type="domain" description="C3H1-type" evidence="2">
    <location>
        <begin position="96"/>
        <end position="124"/>
    </location>
</feature>
<keyword evidence="1" id="KW-0863">Zinc-finger</keyword>
<keyword evidence="1" id="KW-0479">Metal-binding</keyword>